<dbReference type="InterPro" id="IPR020082">
    <property type="entry name" value="S-Ado-L-homoCys_hydrolase_CS"/>
</dbReference>
<dbReference type="PANTHER" id="PTHR23420">
    <property type="entry name" value="ADENOSYLHOMOCYSTEINASE"/>
    <property type="match status" value="1"/>
</dbReference>
<evidence type="ECO:0000256" key="2">
    <source>
        <dbReference type="ARBA" id="ARBA00022563"/>
    </source>
</evidence>
<feature type="binding site" evidence="4">
    <location>
        <position position="235"/>
    </location>
    <ligand>
        <name>substrate</name>
    </ligand>
</feature>
<comment type="subcellular location">
    <subcellularLocation>
        <location evidence="4">Cytoplasm</location>
    </subcellularLocation>
</comment>
<dbReference type="SMART" id="SM00997">
    <property type="entry name" value="AdoHcyase_NAD"/>
    <property type="match status" value="1"/>
</dbReference>
<comment type="cofactor">
    <cofactor evidence="4 5">
        <name>NAD(+)</name>
        <dbReference type="ChEBI" id="CHEBI:57540"/>
    </cofactor>
    <text evidence="4 5">Binds 1 NAD(+) per subunit.</text>
</comment>
<dbReference type="InterPro" id="IPR042172">
    <property type="entry name" value="Adenosylhomocyst_ase-like_sf"/>
</dbReference>
<evidence type="ECO:0000256" key="3">
    <source>
        <dbReference type="ARBA" id="ARBA00023027"/>
    </source>
</evidence>
<feature type="binding site" evidence="4">
    <location>
        <position position="201"/>
    </location>
    <ligand>
        <name>substrate</name>
    </ligand>
</feature>
<dbReference type="Proteomes" id="UP001235712">
    <property type="component" value="Unassembled WGS sequence"/>
</dbReference>
<comment type="catalytic activity">
    <reaction evidence="4 5">
        <text>S-adenosyl-L-homocysteine + H2O = L-homocysteine + adenosine</text>
        <dbReference type="Rhea" id="RHEA:21708"/>
        <dbReference type="ChEBI" id="CHEBI:15377"/>
        <dbReference type="ChEBI" id="CHEBI:16335"/>
        <dbReference type="ChEBI" id="CHEBI:57856"/>
        <dbReference type="ChEBI" id="CHEBI:58199"/>
        <dbReference type="EC" id="3.13.2.1"/>
    </reaction>
</comment>
<dbReference type="GO" id="GO:0004013">
    <property type="term" value="F:adenosylhomocysteinase activity"/>
    <property type="evidence" value="ECO:0007669"/>
    <property type="project" value="UniProtKB-EC"/>
</dbReference>
<dbReference type="EMBL" id="JAUSQZ010000001">
    <property type="protein sequence ID" value="MDP9825395.1"/>
    <property type="molecule type" value="Genomic_DNA"/>
</dbReference>
<evidence type="ECO:0000256" key="6">
    <source>
        <dbReference type="RuleBase" id="RU004166"/>
    </source>
</evidence>
<sequence>MTFDYKVADLSLAETGRHELRLAEHEMPGLMSLRAEFGESKPLAGARITGSLHMTVQTAVLIETLVALGAEVRWASCNIFSTQDTAAAAVVVGPNGTVDNPQGVPVFAWKGETLEEYWWCTEQIVNWPGGTGPNMILDDGGDVTLLIHKGVEFEKAGAVPATGEGDSEEYGVILDVLRRSLAESSDRFTKLAAEIKGVTEETTTGVHRLYEMFRNGTLLFPAINVNDSVTKSKFDNKYGIRHSLVDGINRGTDILIGGKVAVVCGYGDVGKGAAESLRGQGARVVVTEVDPICALQAVMDGYQVTTVEEVLSVGDFFITTTGNFDVITATHMQGMKDKAVVGNIGHFDNEIDMAGLAKVPGITKTEIKPQVHEWTFADGTSIIVLSEGRLLNLGNATGHPSFVMSNSFSNQVIAQIELFTKREEYETQVYVLPKHLDEKVARLHLGALGVKLTELSKAQAEYIGVHVEGPYKPEHYRY</sequence>
<feature type="binding site" evidence="4">
    <location>
        <begin position="344"/>
        <end position="346"/>
    </location>
    <ligand>
        <name>NAD(+)</name>
        <dbReference type="ChEBI" id="CHEBI:57540"/>
    </ligand>
</feature>
<feature type="binding site" evidence="4">
    <location>
        <begin position="265"/>
        <end position="270"/>
    </location>
    <ligand>
        <name>NAD(+)</name>
        <dbReference type="ChEBI" id="CHEBI:57540"/>
    </ligand>
</feature>
<keyword evidence="2 4" id="KW-0554">One-carbon metabolism</keyword>
<reference evidence="8 9" key="1">
    <citation type="submission" date="2023-07" db="EMBL/GenBank/DDBJ databases">
        <title>Sequencing the genomes of 1000 actinobacteria strains.</title>
        <authorList>
            <person name="Klenk H.-P."/>
        </authorList>
    </citation>
    <scope>NUCLEOTIDE SEQUENCE [LARGE SCALE GENOMIC DNA]</scope>
    <source>
        <strain evidence="8 9">DSM 44388</strain>
    </source>
</reference>
<evidence type="ECO:0000256" key="4">
    <source>
        <dbReference type="HAMAP-Rule" id="MF_00563"/>
    </source>
</evidence>
<keyword evidence="3 4" id="KW-0520">NAD</keyword>
<accession>A0ABT9NZY4</accession>
<dbReference type="PROSITE" id="PS00738">
    <property type="entry name" value="ADOHCYASE_1"/>
    <property type="match status" value="1"/>
</dbReference>
<feature type="binding site" evidence="4">
    <location>
        <position position="236"/>
    </location>
    <ligand>
        <name>NAD(+)</name>
        <dbReference type="ChEBI" id="CHEBI:57540"/>
    </ligand>
</feature>
<feature type="binding site" evidence="4">
    <location>
        <position position="323"/>
    </location>
    <ligand>
        <name>NAD(+)</name>
        <dbReference type="ChEBI" id="CHEBI:57540"/>
    </ligand>
</feature>
<evidence type="ECO:0000313" key="8">
    <source>
        <dbReference type="EMBL" id="MDP9825395.1"/>
    </source>
</evidence>
<protein>
    <recommendedName>
        <fullName evidence="4">Adenosylhomocysteinase</fullName>
        <ecNumber evidence="4">3.13.2.1</ecNumber>
    </recommendedName>
    <alternativeName>
        <fullName evidence="4">S-adenosyl-L-homocysteine hydrolase</fullName>
        <shortName evidence="4">AdoHcyase</shortName>
    </alternativeName>
</protein>
<evidence type="ECO:0000256" key="1">
    <source>
        <dbReference type="ARBA" id="ARBA00007122"/>
    </source>
</evidence>
<dbReference type="PIRSF" id="PIRSF001109">
    <property type="entry name" value="Ad_hcy_hydrolase"/>
    <property type="match status" value="1"/>
</dbReference>
<dbReference type="InterPro" id="IPR015878">
    <property type="entry name" value="Ado_hCys_hydrolase_NAD-bd"/>
</dbReference>
<dbReference type="InterPro" id="IPR000043">
    <property type="entry name" value="Adenosylhomocysteinase-like"/>
</dbReference>
<dbReference type="InterPro" id="IPR036291">
    <property type="entry name" value="NAD(P)-bd_dom_sf"/>
</dbReference>
<dbReference type="EC" id="3.13.2.1" evidence="4"/>
<dbReference type="NCBIfam" id="TIGR00936">
    <property type="entry name" value="ahcY"/>
    <property type="match status" value="1"/>
</dbReference>
<evidence type="ECO:0000256" key="5">
    <source>
        <dbReference type="RuleBase" id="RU000548"/>
    </source>
</evidence>
<dbReference type="Gene3D" id="3.40.50.1480">
    <property type="entry name" value="Adenosylhomocysteinase-like"/>
    <property type="match status" value="1"/>
</dbReference>
<dbReference type="PROSITE" id="PS00739">
    <property type="entry name" value="ADOHCYASE_2"/>
    <property type="match status" value="1"/>
</dbReference>
<feature type="binding site" evidence="4">
    <location>
        <position position="55"/>
    </location>
    <ligand>
        <name>substrate</name>
    </ligand>
</feature>
<comment type="pathway">
    <text evidence="4 5">Amino-acid biosynthesis; L-homocysteine biosynthesis; L-homocysteine from S-adenosyl-L-homocysteine: step 1/1.</text>
</comment>
<dbReference type="SMART" id="SM00996">
    <property type="entry name" value="AdoHcyase"/>
    <property type="match status" value="1"/>
</dbReference>
<keyword evidence="4 5" id="KW-0378">Hydrolase</keyword>
<keyword evidence="4" id="KW-0963">Cytoplasm</keyword>
<keyword evidence="9" id="KW-1185">Reference proteome</keyword>
<feature type="binding site" evidence="4">
    <location>
        <position position="139"/>
    </location>
    <ligand>
        <name>substrate</name>
    </ligand>
</feature>
<comment type="similarity">
    <text evidence="1 4 6">Belongs to the adenosylhomocysteinase family.</text>
</comment>
<dbReference type="Pfam" id="PF05221">
    <property type="entry name" value="AdoHcyase"/>
    <property type="match status" value="1"/>
</dbReference>
<feature type="binding site" evidence="4">
    <location>
        <begin position="202"/>
        <end position="204"/>
    </location>
    <ligand>
        <name>NAD(+)</name>
        <dbReference type="ChEBI" id="CHEBI:57540"/>
    </ligand>
</feature>
<name>A0ABT9NZY4_9ACTN</name>
<dbReference type="Pfam" id="PF00670">
    <property type="entry name" value="AdoHcyase_NAD"/>
    <property type="match status" value="1"/>
</dbReference>
<dbReference type="NCBIfam" id="NF004005">
    <property type="entry name" value="PRK05476.2-3"/>
    <property type="match status" value="1"/>
</dbReference>
<dbReference type="HAMAP" id="MF_00563">
    <property type="entry name" value="AdoHcyase"/>
    <property type="match status" value="1"/>
</dbReference>
<comment type="caution">
    <text evidence="8">The sequence shown here is derived from an EMBL/GenBank/DDBJ whole genome shotgun (WGS) entry which is preliminary data.</text>
</comment>
<dbReference type="Gene3D" id="3.40.50.720">
    <property type="entry name" value="NAD(P)-binding Rossmann-like Domain"/>
    <property type="match status" value="1"/>
</dbReference>
<dbReference type="CDD" id="cd00401">
    <property type="entry name" value="SAHH"/>
    <property type="match status" value="1"/>
</dbReference>
<dbReference type="SUPFAM" id="SSF51735">
    <property type="entry name" value="NAD(P)-binding Rossmann-fold domains"/>
    <property type="match status" value="1"/>
</dbReference>
<feature type="binding site" evidence="4">
    <location>
        <position position="392"/>
    </location>
    <ligand>
        <name>NAD(+)</name>
        <dbReference type="ChEBI" id="CHEBI:57540"/>
    </ligand>
</feature>
<feature type="binding site" evidence="4">
    <location>
        <position position="231"/>
    </location>
    <ligand>
        <name>substrate</name>
    </ligand>
</feature>
<proteinExistence type="inferred from homology"/>
<feature type="domain" description="S-adenosyl-L-homocysteine hydrolase NAD binding" evidence="7">
    <location>
        <begin position="236"/>
        <end position="398"/>
    </location>
</feature>
<dbReference type="RefSeq" id="WP_307239129.1">
    <property type="nucleotide sequence ID" value="NZ_JAUSQZ010000001.1"/>
</dbReference>
<dbReference type="SUPFAM" id="SSF52283">
    <property type="entry name" value="Formate/glycerate dehydrogenase catalytic domain-like"/>
    <property type="match status" value="1"/>
</dbReference>
<comment type="function">
    <text evidence="4">May play a key role in the regulation of the intracellular concentration of adenosylhomocysteine.</text>
</comment>
<dbReference type="PANTHER" id="PTHR23420:SF0">
    <property type="entry name" value="ADENOSYLHOMOCYSTEINASE"/>
    <property type="match status" value="1"/>
</dbReference>
<evidence type="ECO:0000259" key="7">
    <source>
        <dbReference type="SMART" id="SM00997"/>
    </source>
</evidence>
<gene>
    <name evidence="4" type="primary">ahcY</name>
    <name evidence="8" type="ORF">J2S57_001144</name>
</gene>
<organism evidence="8 9">
    <name type="scientific">Kineosporia succinea</name>
    <dbReference type="NCBI Taxonomy" id="84632"/>
    <lineage>
        <taxon>Bacteria</taxon>
        <taxon>Bacillati</taxon>
        <taxon>Actinomycetota</taxon>
        <taxon>Actinomycetes</taxon>
        <taxon>Kineosporiales</taxon>
        <taxon>Kineosporiaceae</taxon>
        <taxon>Kineosporia</taxon>
    </lineage>
</organism>
<feature type="binding site" evidence="4">
    <location>
        <position position="288"/>
    </location>
    <ligand>
        <name>NAD(+)</name>
        <dbReference type="ChEBI" id="CHEBI:57540"/>
    </ligand>
</feature>
<evidence type="ECO:0000313" key="9">
    <source>
        <dbReference type="Proteomes" id="UP001235712"/>
    </source>
</evidence>